<dbReference type="EMBL" id="QXFU01000258">
    <property type="protein sequence ID" value="KAE9038667.1"/>
    <property type="molecule type" value="Genomic_DNA"/>
</dbReference>
<protein>
    <submittedName>
        <fullName evidence="2">Uncharacterized protein</fullName>
    </submittedName>
</protein>
<evidence type="ECO:0000313" key="5">
    <source>
        <dbReference type="Proteomes" id="UP000434957"/>
    </source>
</evidence>
<dbReference type="Proteomes" id="UP000429607">
    <property type="component" value="Unassembled WGS sequence"/>
</dbReference>
<evidence type="ECO:0000313" key="1">
    <source>
        <dbReference type="EMBL" id="KAE8969864.1"/>
    </source>
</evidence>
<evidence type="ECO:0000313" key="6">
    <source>
        <dbReference type="Proteomes" id="UP000435112"/>
    </source>
</evidence>
<dbReference type="AlphaFoldDB" id="A0A6A3NAS7"/>
<evidence type="ECO:0000313" key="3">
    <source>
        <dbReference type="EMBL" id="KAE9278351.1"/>
    </source>
</evidence>
<dbReference type="Proteomes" id="UP000434957">
    <property type="component" value="Unassembled WGS sequence"/>
</dbReference>
<proteinExistence type="predicted"/>
<organism evidence="2 6">
    <name type="scientific">Phytophthora rubi</name>
    <dbReference type="NCBI Taxonomy" id="129364"/>
    <lineage>
        <taxon>Eukaryota</taxon>
        <taxon>Sar</taxon>
        <taxon>Stramenopiles</taxon>
        <taxon>Oomycota</taxon>
        <taxon>Peronosporomycetes</taxon>
        <taxon>Peronosporales</taxon>
        <taxon>Peronosporaceae</taxon>
        <taxon>Phytophthora</taxon>
    </lineage>
</organism>
<comment type="caution">
    <text evidence="2">The sequence shown here is derived from an EMBL/GenBank/DDBJ whole genome shotgun (WGS) entry which is preliminary data.</text>
</comment>
<dbReference type="Proteomes" id="UP000435112">
    <property type="component" value="Unassembled WGS sequence"/>
</dbReference>
<gene>
    <name evidence="1" type="ORF">PR001_g27376</name>
    <name evidence="2" type="ORF">PR002_g5904</name>
    <name evidence="3" type="ORF">PR003_g28552</name>
</gene>
<evidence type="ECO:0000313" key="4">
    <source>
        <dbReference type="Proteomes" id="UP000429607"/>
    </source>
</evidence>
<reference evidence="4 6" key="1">
    <citation type="submission" date="2018-09" db="EMBL/GenBank/DDBJ databases">
        <title>Genomic investigation of the strawberry pathogen Phytophthora fragariae indicates pathogenicity is determined by transcriptional variation in three key races.</title>
        <authorList>
            <person name="Adams T.M."/>
            <person name="Armitage A.D."/>
            <person name="Sobczyk M.K."/>
            <person name="Bates H.J."/>
            <person name="Dunwell J.M."/>
            <person name="Nellist C.F."/>
            <person name="Harrison R.J."/>
        </authorList>
    </citation>
    <scope>NUCLEOTIDE SEQUENCE [LARGE SCALE GENOMIC DNA]</scope>
    <source>
        <strain evidence="1 4">SCRP249</strain>
        <strain evidence="2 6">SCRP324</strain>
        <strain evidence="3 5">SCRP333</strain>
    </source>
</reference>
<accession>A0A6A3NAS7</accession>
<name>A0A6A3NAS7_9STRA</name>
<sequence length="66" mass="7431">MALVFLPSVLTCWRTSRRCRQGAQVGQGQEGGQPVHKDHFVSKMFTWSPSCCGTLRDPRCAWSFCP</sequence>
<keyword evidence="5" id="KW-1185">Reference proteome</keyword>
<evidence type="ECO:0000313" key="2">
    <source>
        <dbReference type="EMBL" id="KAE9038667.1"/>
    </source>
</evidence>
<dbReference type="EMBL" id="QXFV01004399">
    <property type="protein sequence ID" value="KAE8969864.1"/>
    <property type="molecule type" value="Genomic_DNA"/>
</dbReference>
<dbReference type="EMBL" id="QXFT01004379">
    <property type="protein sequence ID" value="KAE9278351.1"/>
    <property type="molecule type" value="Genomic_DNA"/>
</dbReference>